<sequence>MRINTNLTAMNTYTQYTKNNNKIASAVEKLSSGYAINSAADNAAGLAISEKMRAQIHGLEKASTNSQDAISLVQTAEGSLSESTEILQRMREIAVQSSSDTNENEIDRTALQDEFSQLQSELNDIASNTTFNKKNLLDGSLASSTKNLTNTNLKNSGMTVDLGNVATGTYNFSVSTKLESAAVDGKKPTSYELVTDGADSYFDNSSVTNSVSLGSNVEESDLLNGNYTLSATYGDDGCITVTATGDNGQTFDATINQSTLESLSSASGSSLKVDMTFNAAADDAFKVTVGLSGNIAPTESNYNTLAESLSKLTVSVSGGVTAKEAEYGVYANLTGAESIKLEAGMDSVSFSNGVKVNFDKLTASSVDTENKASVTNATAIAAPSAAATLAAFGGAGATTLGGVTVSAGSLSNFGGSSVIADGAYSITSDTSGVLTLKDADGKTYTAAAKSTTAASTAQSVTYTFVSDTDPSKTFNADLALTLSANTGTAAAINFSGTMRGINGVSLTGESAGTASMSNFSFTDDSTVTNGALAIKSSTAAGVTTFTATDTAGNEYTATIDAASLLSSDAFGTTSNTLTFEGSSGTVGFTATLDTVNGDAASGATATAFTDGAQLTATIDDAGHKYASTFGTVVSGDLSVTTASSFSVESTANKGLTFQVGANEGDDMTIYIDKMDANYLGVASASVATQSAASSAIADVDNAINQVSSQRAYLGAIQNRLDHKIANLNTSTENLTSAESQIRDVDMAKEMTNFTNANILQQAATAMLAQANSLPQNVLSLLK</sequence>
<evidence type="ECO:0000259" key="3">
    <source>
        <dbReference type="Pfam" id="PF00700"/>
    </source>
</evidence>
<dbReference type="InterPro" id="IPR042187">
    <property type="entry name" value="Flagellin_C_sub2"/>
</dbReference>
<evidence type="ECO:0000313" key="4">
    <source>
        <dbReference type="EMBL" id="MPL97397.1"/>
    </source>
</evidence>
<protein>
    <recommendedName>
        <fullName evidence="5">Flagellin</fullName>
    </recommendedName>
</protein>
<dbReference type="PANTHER" id="PTHR42792">
    <property type="entry name" value="FLAGELLIN"/>
    <property type="match status" value="1"/>
</dbReference>
<dbReference type="Gene3D" id="1.20.1330.10">
    <property type="entry name" value="f41 fragment of flagellin, N-terminal domain"/>
    <property type="match status" value="2"/>
</dbReference>
<name>A0A644W1C8_9ZZZZ</name>
<feature type="domain" description="Flagellin N-terminal" evidence="2">
    <location>
        <begin position="3"/>
        <end position="140"/>
    </location>
</feature>
<reference evidence="4" key="1">
    <citation type="submission" date="2019-08" db="EMBL/GenBank/DDBJ databases">
        <authorList>
            <person name="Kucharzyk K."/>
            <person name="Murdoch R.W."/>
            <person name="Higgins S."/>
            <person name="Loffler F."/>
        </authorList>
    </citation>
    <scope>NUCLEOTIDE SEQUENCE</scope>
</reference>
<dbReference type="InterPro" id="IPR001029">
    <property type="entry name" value="Flagellin_N"/>
</dbReference>
<evidence type="ECO:0000256" key="1">
    <source>
        <dbReference type="ARBA" id="ARBA00023143"/>
    </source>
</evidence>
<gene>
    <name evidence="4" type="ORF">SDC9_43588</name>
</gene>
<dbReference type="Pfam" id="PF00669">
    <property type="entry name" value="Flagellin_N"/>
    <property type="match status" value="1"/>
</dbReference>
<dbReference type="GO" id="GO:0009288">
    <property type="term" value="C:bacterial-type flagellum"/>
    <property type="evidence" value="ECO:0007669"/>
    <property type="project" value="InterPro"/>
</dbReference>
<accession>A0A644W1C8</accession>
<dbReference type="Gene3D" id="3.30.70.2120">
    <property type="match status" value="1"/>
</dbReference>
<dbReference type="PRINTS" id="PR00207">
    <property type="entry name" value="FLAGELLIN"/>
</dbReference>
<evidence type="ECO:0000259" key="2">
    <source>
        <dbReference type="Pfam" id="PF00669"/>
    </source>
</evidence>
<dbReference type="InterPro" id="IPR001492">
    <property type="entry name" value="Flagellin"/>
</dbReference>
<keyword evidence="1" id="KW-0975">Bacterial flagellum</keyword>
<dbReference type="InterPro" id="IPR046358">
    <property type="entry name" value="Flagellin_C"/>
</dbReference>
<dbReference type="GO" id="GO:0005198">
    <property type="term" value="F:structural molecule activity"/>
    <property type="evidence" value="ECO:0007669"/>
    <property type="project" value="InterPro"/>
</dbReference>
<comment type="caution">
    <text evidence="4">The sequence shown here is derived from an EMBL/GenBank/DDBJ whole genome shotgun (WGS) entry which is preliminary data.</text>
</comment>
<dbReference type="SUPFAM" id="SSF64518">
    <property type="entry name" value="Phase 1 flagellin"/>
    <property type="match status" value="2"/>
</dbReference>
<dbReference type="Pfam" id="PF00700">
    <property type="entry name" value="Flagellin_C"/>
    <property type="match status" value="1"/>
</dbReference>
<dbReference type="EMBL" id="VSSQ01000554">
    <property type="protein sequence ID" value="MPL97397.1"/>
    <property type="molecule type" value="Genomic_DNA"/>
</dbReference>
<dbReference type="AlphaFoldDB" id="A0A644W1C8"/>
<evidence type="ECO:0008006" key="5">
    <source>
        <dbReference type="Google" id="ProtNLM"/>
    </source>
</evidence>
<organism evidence="4">
    <name type="scientific">bioreactor metagenome</name>
    <dbReference type="NCBI Taxonomy" id="1076179"/>
    <lineage>
        <taxon>unclassified sequences</taxon>
        <taxon>metagenomes</taxon>
        <taxon>ecological metagenomes</taxon>
    </lineage>
</organism>
<dbReference type="Gene3D" id="6.10.10.10">
    <property type="entry name" value="Flagellar export chaperone, C-terminal domain"/>
    <property type="match status" value="1"/>
</dbReference>
<proteinExistence type="predicted"/>
<dbReference type="PANTHER" id="PTHR42792:SF2">
    <property type="entry name" value="FLAGELLIN"/>
    <property type="match status" value="1"/>
</dbReference>
<feature type="domain" description="Flagellin C-terminal" evidence="3">
    <location>
        <begin position="697"/>
        <end position="781"/>
    </location>
</feature>